<organism evidence="2 3">
    <name type="scientific">Blepharisma stoltei</name>
    <dbReference type="NCBI Taxonomy" id="1481888"/>
    <lineage>
        <taxon>Eukaryota</taxon>
        <taxon>Sar</taxon>
        <taxon>Alveolata</taxon>
        <taxon>Ciliophora</taxon>
        <taxon>Postciliodesmatophora</taxon>
        <taxon>Heterotrichea</taxon>
        <taxon>Heterotrichida</taxon>
        <taxon>Blepharismidae</taxon>
        <taxon>Blepharisma</taxon>
    </lineage>
</organism>
<reference evidence="2" key="1">
    <citation type="submission" date="2021-09" db="EMBL/GenBank/DDBJ databases">
        <authorList>
            <consortium name="AG Swart"/>
            <person name="Singh M."/>
            <person name="Singh A."/>
            <person name="Seah K."/>
            <person name="Emmerich C."/>
        </authorList>
    </citation>
    <scope>NUCLEOTIDE SEQUENCE</scope>
    <source>
        <strain evidence="2">ATCC30299</strain>
    </source>
</reference>
<evidence type="ECO:0000313" key="3">
    <source>
        <dbReference type="Proteomes" id="UP001162131"/>
    </source>
</evidence>
<dbReference type="AlphaFoldDB" id="A0AAU9K698"/>
<protein>
    <submittedName>
        <fullName evidence="2">Uncharacterized protein</fullName>
    </submittedName>
</protein>
<dbReference type="EMBL" id="CAJZBQ010000053">
    <property type="protein sequence ID" value="CAG9331153.1"/>
    <property type="molecule type" value="Genomic_DNA"/>
</dbReference>
<keyword evidence="3" id="KW-1185">Reference proteome</keyword>
<comment type="caution">
    <text evidence="2">The sequence shown here is derived from an EMBL/GenBank/DDBJ whole genome shotgun (WGS) entry which is preliminary data.</text>
</comment>
<proteinExistence type="predicted"/>
<sequence>MKSSKDLLREINYELTLPSSRGSPPRREQEFRKSTSQQNMMSNSQGMRKSISPFRRNNEVQEASRSEIIADQLIQKIALGKEKFSQSCKGLLSQINQILDEDRSYIHVEE</sequence>
<feature type="compositionally biased region" description="Low complexity" evidence="1">
    <location>
        <begin position="36"/>
        <end position="45"/>
    </location>
</feature>
<feature type="region of interest" description="Disordered" evidence="1">
    <location>
        <begin position="13"/>
        <end position="59"/>
    </location>
</feature>
<evidence type="ECO:0000256" key="1">
    <source>
        <dbReference type="SAM" id="MobiDB-lite"/>
    </source>
</evidence>
<dbReference type="Proteomes" id="UP001162131">
    <property type="component" value="Unassembled WGS sequence"/>
</dbReference>
<accession>A0AAU9K698</accession>
<name>A0AAU9K698_9CILI</name>
<gene>
    <name evidence="2" type="ORF">BSTOLATCC_MIC53232</name>
</gene>
<evidence type="ECO:0000313" key="2">
    <source>
        <dbReference type="EMBL" id="CAG9331153.1"/>
    </source>
</evidence>